<dbReference type="PANTHER" id="PTHR46993">
    <property type="entry name" value="MYB TRANSCRIPTION FACTOR"/>
    <property type="match status" value="1"/>
</dbReference>
<dbReference type="Gene3D" id="1.10.10.60">
    <property type="entry name" value="Homeodomain-like"/>
    <property type="match status" value="1"/>
</dbReference>
<feature type="compositionally biased region" description="Basic and acidic residues" evidence="1">
    <location>
        <begin position="219"/>
        <end position="229"/>
    </location>
</feature>
<name>A0AA88XCR6_9ASTE</name>
<evidence type="ECO:0008006" key="4">
    <source>
        <dbReference type="Google" id="ProtNLM"/>
    </source>
</evidence>
<evidence type="ECO:0000256" key="1">
    <source>
        <dbReference type="SAM" id="MobiDB-lite"/>
    </source>
</evidence>
<proteinExistence type="predicted"/>
<feature type="region of interest" description="Disordered" evidence="1">
    <location>
        <begin position="389"/>
        <end position="416"/>
    </location>
</feature>
<dbReference type="Proteomes" id="UP001188597">
    <property type="component" value="Unassembled WGS sequence"/>
</dbReference>
<feature type="region of interest" description="Disordered" evidence="1">
    <location>
        <begin position="326"/>
        <end position="376"/>
    </location>
</feature>
<feature type="non-terminal residue" evidence="2">
    <location>
        <position position="1"/>
    </location>
</feature>
<sequence length="510" mass="57270">MDTDIARWVLEFLLRQPLDDRVIRTLIRALPLSDTDSSLKKNILFRRIESEISNGPVSEKILSLLEHIQELDSREGIATSDSMKQAYCAVAVHCTASVDDDGKYFESVKRIWRGRVAKMEEAGVAGLVSKELRGWNDEIEAAVWDVGACENVRLRSKGIDVVGAVKVYIEEAKEGMGPTFLELVSEAVTTDDSVRKVLGLGDSGGKGVPSTHGTGQDAVVRDSSKEIRNGNRMPRRKHVANKQHRRAYSGTSRGVKIAEVADSEELRVGPSFKRYGYPATPEIDKVQGALESSCQELQAVVKDPLPDALHMAQTLISKMARENTDHDSVVGVENRVDVDAPKSSTNRSADAVLANEGNPGNQSNGHQNNGPIPSLMERNNTARTYEWEDSVDELREESPHRQSRPHLPSPRKRTVSPLTKYEITKLSRRRKIKRWSTLEEDTLRTGVQKFGKGNWKLILNAYRDIFEERTEVKLNKSTDARQLQLLLFILCKCRAEDFFIKYQHFKHNGK</sequence>
<dbReference type="EMBL" id="JAVXUP010000068">
    <property type="protein sequence ID" value="KAK3039895.1"/>
    <property type="molecule type" value="Genomic_DNA"/>
</dbReference>
<dbReference type="CDD" id="cd11660">
    <property type="entry name" value="SANT_TRF"/>
    <property type="match status" value="1"/>
</dbReference>
<dbReference type="SUPFAM" id="SSF46689">
    <property type="entry name" value="Homeodomain-like"/>
    <property type="match status" value="1"/>
</dbReference>
<keyword evidence="3" id="KW-1185">Reference proteome</keyword>
<feature type="compositionally biased region" description="Basic residues" evidence="1">
    <location>
        <begin position="401"/>
        <end position="414"/>
    </location>
</feature>
<feature type="region of interest" description="Disordered" evidence="1">
    <location>
        <begin position="200"/>
        <end position="253"/>
    </location>
</feature>
<accession>A0AA88XCR6</accession>
<dbReference type="AlphaFoldDB" id="A0AA88XCR6"/>
<comment type="caution">
    <text evidence="2">The sequence shown here is derived from an EMBL/GenBank/DDBJ whole genome shotgun (WGS) entry which is preliminary data.</text>
</comment>
<feature type="compositionally biased region" description="Basic and acidic residues" evidence="1">
    <location>
        <begin position="326"/>
        <end position="340"/>
    </location>
</feature>
<gene>
    <name evidence="2" type="ORF">RJ639_028288</name>
</gene>
<evidence type="ECO:0000313" key="3">
    <source>
        <dbReference type="Proteomes" id="UP001188597"/>
    </source>
</evidence>
<reference evidence="2" key="1">
    <citation type="submission" date="2022-12" db="EMBL/GenBank/DDBJ databases">
        <title>Draft genome assemblies for two species of Escallonia (Escalloniales).</title>
        <authorList>
            <person name="Chanderbali A."/>
            <person name="Dervinis C."/>
            <person name="Anghel I."/>
            <person name="Soltis D."/>
            <person name="Soltis P."/>
            <person name="Zapata F."/>
        </authorList>
    </citation>
    <scope>NUCLEOTIDE SEQUENCE</scope>
    <source>
        <strain evidence="2">UCBG64.0493</strain>
        <tissue evidence="2">Leaf</tissue>
    </source>
</reference>
<feature type="compositionally biased region" description="Polar residues" evidence="1">
    <location>
        <begin position="358"/>
        <end position="376"/>
    </location>
</feature>
<protein>
    <recommendedName>
        <fullName evidence="4">Myb-like domain-containing protein</fullName>
    </recommendedName>
</protein>
<organism evidence="2 3">
    <name type="scientific">Escallonia herrerae</name>
    <dbReference type="NCBI Taxonomy" id="1293975"/>
    <lineage>
        <taxon>Eukaryota</taxon>
        <taxon>Viridiplantae</taxon>
        <taxon>Streptophyta</taxon>
        <taxon>Embryophyta</taxon>
        <taxon>Tracheophyta</taxon>
        <taxon>Spermatophyta</taxon>
        <taxon>Magnoliopsida</taxon>
        <taxon>eudicotyledons</taxon>
        <taxon>Gunneridae</taxon>
        <taxon>Pentapetalae</taxon>
        <taxon>asterids</taxon>
        <taxon>campanulids</taxon>
        <taxon>Escalloniales</taxon>
        <taxon>Escalloniaceae</taxon>
        <taxon>Escallonia</taxon>
    </lineage>
</organism>
<feature type="compositionally biased region" description="Basic residues" evidence="1">
    <location>
        <begin position="233"/>
        <end position="247"/>
    </location>
</feature>
<dbReference type="InterPro" id="IPR009057">
    <property type="entry name" value="Homeodomain-like_sf"/>
</dbReference>
<dbReference type="PANTHER" id="PTHR46993:SF6">
    <property type="entry name" value="MYB TRANSCRIPTION FACTOR"/>
    <property type="match status" value="1"/>
</dbReference>
<evidence type="ECO:0000313" key="2">
    <source>
        <dbReference type="EMBL" id="KAK3039895.1"/>
    </source>
</evidence>